<accession>Q30XR0</accession>
<dbReference type="EMBL" id="CP000112">
    <property type="protein sequence ID" value="ABB39536.1"/>
    <property type="molecule type" value="Genomic_DNA"/>
</dbReference>
<keyword evidence="3" id="KW-1185">Reference proteome</keyword>
<dbReference type="KEGG" id="dde:Dde_2740"/>
<proteinExistence type="predicted"/>
<reference evidence="2 3" key="1">
    <citation type="journal article" date="2011" name="J. Bacteriol.">
        <title>Complete genome sequence and updated annotation of Desulfovibrio alaskensis G20.</title>
        <authorList>
            <person name="Hauser L.J."/>
            <person name="Land M.L."/>
            <person name="Brown S.D."/>
            <person name="Larimer F."/>
            <person name="Keller K.L."/>
            <person name="Rapp-Giles B.J."/>
            <person name="Price M.N."/>
            <person name="Lin M."/>
            <person name="Bruce D.C."/>
            <person name="Detter J.C."/>
            <person name="Tapia R."/>
            <person name="Han C.S."/>
            <person name="Goodwin L.A."/>
            <person name="Cheng J.F."/>
            <person name="Pitluck S."/>
            <person name="Copeland A."/>
            <person name="Lucas S."/>
            <person name="Nolan M."/>
            <person name="Lapidus A.L."/>
            <person name="Palumbo A.V."/>
            <person name="Wall J.D."/>
        </authorList>
    </citation>
    <scope>NUCLEOTIDE SEQUENCE [LARGE SCALE GENOMIC DNA]</scope>
    <source>
        <strain evidence="3">ATCC BAA 1058 / DSM 17464 / G20</strain>
    </source>
</reference>
<feature type="transmembrane region" description="Helical" evidence="1">
    <location>
        <begin position="6"/>
        <end position="23"/>
    </location>
</feature>
<dbReference type="Proteomes" id="UP000002710">
    <property type="component" value="Chromosome"/>
</dbReference>
<protein>
    <submittedName>
        <fullName evidence="2">Uncharacterized protein</fullName>
    </submittedName>
</protein>
<dbReference type="HOGENOM" id="CLU_1522774_0_0_7"/>
<organism evidence="2 3">
    <name type="scientific">Oleidesulfovibrio alaskensis (strain ATCC BAA-1058 / DSM 17464 / G20)</name>
    <name type="common">Desulfovibrio alaskensis</name>
    <dbReference type="NCBI Taxonomy" id="207559"/>
    <lineage>
        <taxon>Bacteria</taxon>
        <taxon>Pseudomonadati</taxon>
        <taxon>Thermodesulfobacteriota</taxon>
        <taxon>Desulfovibrionia</taxon>
        <taxon>Desulfovibrionales</taxon>
        <taxon>Desulfovibrionaceae</taxon>
        <taxon>Oleidesulfovibrio</taxon>
    </lineage>
</organism>
<name>Q30XR0_OLEA2</name>
<keyword evidence="1" id="KW-1133">Transmembrane helix</keyword>
<evidence type="ECO:0000313" key="3">
    <source>
        <dbReference type="Proteomes" id="UP000002710"/>
    </source>
</evidence>
<keyword evidence="1" id="KW-0812">Transmembrane</keyword>
<dbReference type="eggNOG" id="ENOG50317FN">
    <property type="taxonomic scope" value="Bacteria"/>
</dbReference>
<gene>
    <name evidence="2" type="ordered locus">Dde_2740</name>
</gene>
<keyword evidence="1" id="KW-0472">Membrane</keyword>
<dbReference type="AlphaFoldDB" id="Q30XR0"/>
<sequence>MYINLLLGVLFVVAVIMLIRAWWQERRPARELLEEELRRRREREKAPEAAARRLRELGVERLKPVLRAVEDMRNALPENTRFTCMLDEDGLRIELPAAEGRTVTLLVRHRVQAFSLDRGTRGLEEALLEHERFVLSHPEHAGRGESVARDQDECIRMVARELAHEPAHDPAGEPEQ</sequence>
<dbReference type="RefSeq" id="WP_011368560.1">
    <property type="nucleotide sequence ID" value="NC_007519.1"/>
</dbReference>
<evidence type="ECO:0000313" key="2">
    <source>
        <dbReference type="EMBL" id="ABB39536.1"/>
    </source>
</evidence>
<dbReference type="STRING" id="207559.Dde_2740"/>
<evidence type="ECO:0000256" key="1">
    <source>
        <dbReference type="SAM" id="Phobius"/>
    </source>
</evidence>